<keyword evidence="2" id="KW-1185">Reference proteome</keyword>
<name>A0ABQ8JIU2_DERPT</name>
<evidence type="ECO:0000313" key="2">
    <source>
        <dbReference type="Proteomes" id="UP000887458"/>
    </source>
</evidence>
<sequence>MIVDAKHIFVIDDGCRNVETDDDDCELRFVVLVKIVDGVLVEIVLVVNKYGSFNSKGNGCCLSDFMAHISTIPTQIIYLPENGYHFAPLVVPFGNDSLEPSGHGFP</sequence>
<proteinExistence type="predicted"/>
<protein>
    <submittedName>
        <fullName evidence="1">Uncharacterized protein</fullName>
    </submittedName>
</protein>
<evidence type="ECO:0000313" key="1">
    <source>
        <dbReference type="EMBL" id="KAH9422358.1"/>
    </source>
</evidence>
<gene>
    <name evidence="1" type="ORF">DERP_003033</name>
</gene>
<accession>A0ABQ8JIU2</accession>
<dbReference type="Proteomes" id="UP000887458">
    <property type="component" value="Unassembled WGS sequence"/>
</dbReference>
<comment type="caution">
    <text evidence="1">The sequence shown here is derived from an EMBL/GenBank/DDBJ whole genome shotgun (WGS) entry which is preliminary data.</text>
</comment>
<reference evidence="1 2" key="2">
    <citation type="journal article" date="2022" name="Mol. Biol. Evol.">
        <title>Comparative Genomics Reveals Insights into the Divergent Evolution of Astigmatic Mites and Household Pest Adaptations.</title>
        <authorList>
            <person name="Xiong Q."/>
            <person name="Wan A.T."/>
            <person name="Liu X."/>
            <person name="Fung C.S."/>
            <person name="Xiao X."/>
            <person name="Malainual N."/>
            <person name="Hou J."/>
            <person name="Wang L."/>
            <person name="Wang M."/>
            <person name="Yang K.Y."/>
            <person name="Cui Y."/>
            <person name="Leung E.L."/>
            <person name="Nong W."/>
            <person name="Shin S.K."/>
            <person name="Au S.W."/>
            <person name="Jeong K.Y."/>
            <person name="Chew F.T."/>
            <person name="Hui J.H."/>
            <person name="Leung T.F."/>
            <person name="Tungtrongchitr A."/>
            <person name="Zhong N."/>
            <person name="Liu Z."/>
            <person name="Tsui S.K."/>
        </authorList>
    </citation>
    <scope>NUCLEOTIDE SEQUENCE [LARGE SCALE GENOMIC DNA]</scope>
    <source>
        <strain evidence="1">Derp</strain>
    </source>
</reference>
<reference evidence="1 2" key="1">
    <citation type="journal article" date="2018" name="J. Allergy Clin. Immunol.">
        <title>High-quality assembly of Dermatophagoides pteronyssinus genome and transcriptome reveals a wide range of novel allergens.</title>
        <authorList>
            <person name="Liu X.Y."/>
            <person name="Yang K.Y."/>
            <person name="Wang M.Q."/>
            <person name="Kwok J.S."/>
            <person name="Zeng X."/>
            <person name="Yang Z."/>
            <person name="Xiao X.J."/>
            <person name="Lau C.P."/>
            <person name="Li Y."/>
            <person name="Huang Z.M."/>
            <person name="Ba J.G."/>
            <person name="Yim A.K."/>
            <person name="Ouyang C.Y."/>
            <person name="Ngai S.M."/>
            <person name="Chan T.F."/>
            <person name="Leung E.L."/>
            <person name="Liu L."/>
            <person name="Liu Z.G."/>
            <person name="Tsui S.K."/>
        </authorList>
    </citation>
    <scope>NUCLEOTIDE SEQUENCE [LARGE SCALE GENOMIC DNA]</scope>
    <source>
        <strain evidence="1">Derp</strain>
    </source>
</reference>
<organism evidence="1 2">
    <name type="scientific">Dermatophagoides pteronyssinus</name>
    <name type="common">European house dust mite</name>
    <dbReference type="NCBI Taxonomy" id="6956"/>
    <lineage>
        <taxon>Eukaryota</taxon>
        <taxon>Metazoa</taxon>
        <taxon>Ecdysozoa</taxon>
        <taxon>Arthropoda</taxon>
        <taxon>Chelicerata</taxon>
        <taxon>Arachnida</taxon>
        <taxon>Acari</taxon>
        <taxon>Acariformes</taxon>
        <taxon>Sarcoptiformes</taxon>
        <taxon>Astigmata</taxon>
        <taxon>Psoroptidia</taxon>
        <taxon>Analgoidea</taxon>
        <taxon>Pyroglyphidae</taxon>
        <taxon>Dermatophagoidinae</taxon>
        <taxon>Dermatophagoides</taxon>
    </lineage>
</organism>
<dbReference type="EMBL" id="NJHN03000036">
    <property type="protein sequence ID" value="KAH9422358.1"/>
    <property type="molecule type" value="Genomic_DNA"/>
</dbReference>